<evidence type="ECO:0000256" key="4">
    <source>
        <dbReference type="ARBA" id="ARBA00022692"/>
    </source>
</evidence>
<feature type="binding site" evidence="7">
    <location>
        <position position="152"/>
    </location>
    <ligand>
        <name>a 1,2-diacyl-sn-glycero-3-phospho-(1'-sn-glycerol)</name>
        <dbReference type="ChEBI" id="CHEBI:64716"/>
    </ligand>
</feature>
<keyword evidence="4 7" id="KW-0812">Transmembrane</keyword>
<keyword evidence="9" id="KW-1185">Reference proteome</keyword>
<evidence type="ECO:0000256" key="7">
    <source>
        <dbReference type="HAMAP-Rule" id="MF_01147"/>
    </source>
</evidence>
<feature type="transmembrane region" description="Helical" evidence="7">
    <location>
        <begin position="69"/>
        <end position="89"/>
    </location>
</feature>
<keyword evidence="6 7" id="KW-0472">Membrane</keyword>
<dbReference type="HAMAP" id="MF_01147">
    <property type="entry name" value="Lgt"/>
    <property type="match status" value="1"/>
</dbReference>
<dbReference type="EMBL" id="QFVT01000002">
    <property type="protein sequence ID" value="PYC49261.1"/>
    <property type="molecule type" value="Genomic_DNA"/>
</dbReference>
<sequence length="301" mass="32552">MFAAIPFPDISPEIFTLPLGGYSFSLRWYALAYIVGILLGWRIVIAAVSRADLWRSGHAPMTKADVEELLTWVIFGVILGGRLGFVLFYKPAYYLTHPVEIPMVWQGGMSFHGGFLGVAIAAALFARRHKISVLSLGDTLALAAPAGLLLGRIANFINAELWGRPTDLPWGVIFPGASAQECGDLVGLCARHPSQIYEALLEGLILGAAVLYLAFRRGALKIPGQSIGTFVAGYGIARFIVEFFRQADDQFISLDNPMGHVIRMTDTIGFSMGQLLSLPMIVAGLLLIGYARRRAAGTPAS</sequence>
<protein>
    <recommendedName>
        <fullName evidence="7">Phosphatidylglycerol--prolipoprotein diacylglyceryl transferase</fullName>
        <ecNumber evidence="7">2.5.1.145</ecNumber>
    </recommendedName>
</protein>
<comment type="similarity">
    <text evidence="1 7">Belongs to the Lgt family.</text>
</comment>
<dbReference type="GO" id="GO:0005886">
    <property type="term" value="C:plasma membrane"/>
    <property type="evidence" value="ECO:0007669"/>
    <property type="project" value="UniProtKB-SubCell"/>
</dbReference>
<accession>A0A2V4MR49</accession>
<feature type="transmembrane region" description="Helical" evidence="7">
    <location>
        <begin position="28"/>
        <end position="48"/>
    </location>
</feature>
<dbReference type="EC" id="2.5.1.145" evidence="7"/>
<organism evidence="8 9">
    <name type="scientific">Litorivita pollutaquae</name>
    <dbReference type="NCBI Taxonomy" id="2200892"/>
    <lineage>
        <taxon>Bacteria</taxon>
        <taxon>Pseudomonadati</taxon>
        <taxon>Pseudomonadota</taxon>
        <taxon>Alphaproteobacteria</taxon>
        <taxon>Rhodobacterales</taxon>
        <taxon>Paracoccaceae</taxon>
        <taxon>Litorivita</taxon>
    </lineage>
</organism>
<dbReference type="GO" id="GO:0042158">
    <property type="term" value="P:lipoprotein biosynthetic process"/>
    <property type="evidence" value="ECO:0007669"/>
    <property type="project" value="UniProtKB-UniRule"/>
</dbReference>
<keyword evidence="8" id="KW-0449">Lipoprotein</keyword>
<dbReference type="NCBIfam" id="TIGR00544">
    <property type="entry name" value="lgt"/>
    <property type="match status" value="1"/>
</dbReference>
<dbReference type="AlphaFoldDB" id="A0A2V4MR49"/>
<dbReference type="UniPathway" id="UPA00664"/>
<dbReference type="PANTHER" id="PTHR30589:SF0">
    <property type="entry name" value="PHOSPHATIDYLGLYCEROL--PROLIPOPROTEIN DIACYLGLYCERYL TRANSFERASE"/>
    <property type="match status" value="1"/>
</dbReference>
<evidence type="ECO:0000256" key="3">
    <source>
        <dbReference type="ARBA" id="ARBA00022679"/>
    </source>
</evidence>
<comment type="caution">
    <text evidence="8">The sequence shown here is derived from an EMBL/GenBank/DDBJ whole genome shotgun (WGS) entry which is preliminary data.</text>
</comment>
<proteinExistence type="inferred from homology"/>
<feature type="transmembrane region" description="Helical" evidence="7">
    <location>
        <begin position="196"/>
        <end position="215"/>
    </location>
</feature>
<dbReference type="OrthoDB" id="871140at2"/>
<dbReference type="Proteomes" id="UP000248012">
    <property type="component" value="Unassembled WGS sequence"/>
</dbReference>
<name>A0A2V4MR49_9RHOB</name>
<dbReference type="InterPro" id="IPR001640">
    <property type="entry name" value="Lgt"/>
</dbReference>
<evidence type="ECO:0000313" key="8">
    <source>
        <dbReference type="EMBL" id="PYC49261.1"/>
    </source>
</evidence>
<comment type="function">
    <text evidence="7">Catalyzes the transfer of the diacylglyceryl group from phosphatidylglycerol to the sulfhydryl group of the N-terminal cysteine of a prolipoprotein, the first step in the formation of mature lipoproteins.</text>
</comment>
<reference evidence="8 9" key="1">
    <citation type="submission" date="2018-05" db="EMBL/GenBank/DDBJ databases">
        <title>Oceanovita maritima gen. nov., sp. nov., a marine bacterium in the family Rhodobacteraceae isolated from surface seawater of Lundu port Xiamen, China.</title>
        <authorList>
            <person name="Hetharua B.H."/>
            <person name="Min D."/>
            <person name="Liao H."/>
            <person name="Tian Y."/>
        </authorList>
    </citation>
    <scope>NUCLEOTIDE SEQUENCE [LARGE SCALE GENOMIC DNA]</scope>
    <source>
        <strain evidence="8 9">FSX-11</strain>
    </source>
</reference>
<feature type="transmembrane region" description="Helical" evidence="7">
    <location>
        <begin position="227"/>
        <end position="247"/>
    </location>
</feature>
<keyword evidence="3 7" id="KW-0808">Transferase</keyword>
<keyword evidence="5 7" id="KW-1133">Transmembrane helix</keyword>
<feature type="transmembrane region" description="Helical" evidence="7">
    <location>
        <begin position="109"/>
        <end position="126"/>
    </location>
</feature>
<evidence type="ECO:0000256" key="6">
    <source>
        <dbReference type="ARBA" id="ARBA00023136"/>
    </source>
</evidence>
<feature type="transmembrane region" description="Helical" evidence="7">
    <location>
        <begin position="267"/>
        <end position="291"/>
    </location>
</feature>
<dbReference type="PANTHER" id="PTHR30589">
    <property type="entry name" value="PROLIPOPROTEIN DIACYLGLYCERYL TRANSFERASE"/>
    <property type="match status" value="1"/>
</dbReference>
<comment type="pathway">
    <text evidence="7">Protein modification; lipoprotein biosynthesis (diacylglyceryl transfer).</text>
</comment>
<dbReference type="RefSeq" id="WP_110794860.1">
    <property type="nucleotide sequence ID" value="NZ_KZ826481.1"/>
</dbReference>
<gene>
    <name evidence="7" type="primary">lgt</name>
    <name evidence="8" type="ORF">DI396_02550</name>
</gene>
<dbReference type="GO" id="GO:0008961">
    <property type="term" value="F:phosphatidylglycerol-prolipoprotein diacylglyceryl transferase activity"/>
    <property type="evidence" value="ECO:0007669"/>
    <property type="project" value="UniProtKB-UniRule"/>
</dbReference>
<comment type="subcellular location">
    <subcellularLocation>
        <location evidence="7">Cell membrane</location>
        <topology evidence="7">Multi-pass membrane protein</topology>
    </subcellularLocation>
</comment>
<evidence type="ECO:0000313" key="9">
    <source>
        <dbReference type="Proteomes" id="UP000248012"/>
    </source>
</evidence>
<keyword evidence="2 7" id="KW-1003">Cell membrane</keyword>
<dbReference type="PROSITE" id="PS01311">
    <property type="entry name" value="LGT"/>
    <property type="match status" value="1"/>
</dbReference>
<evidence type="ECO:0000256" key="5">
    <source>
        <dbReference type="ARBA" id="ARBA00022989"/>
    </source>
</evidence>
<comment type="catalytic activity">
    <reaction evidence="7">
        <text>L-cysteinyl-[prolipoprotein] + a 1,2-diacyl-sn-glycero-3-phospho-(1'-sn-glycerol) = an S-1,2-diacyl-sn-glyceryl-L-cysteinyl-[prolipoprotein] + sn-glycerol 1-phosphate + H(+)</text>
        <dbReference type="Rhea" id="RHEA:56712"/>
        <dbReference type="Rhea" id="RHEA-COMP:14679"/>
        <dbReference type="Rhea" id="RHEA-COMP:14680"/>
        <dbReference type="ChEBI" id="CHEBI:15378"/>
        <dbReference type="ChEBI" id="CHEBI:29950"/>
        <dbReference type="ChEBI" id="CHEBI:57685"/>
        <dbReference type="ChEBI" id="CHEBI:64716"/>
        <dbReference type="ChEBI" id="CHEBI:140658"/>
        <dbReference type="EC" id="2.5.1.145"/>
    </reaction>
</comment>
<feature type="transmembrane region" description="Helical" evidence="7">
    <location>
        <begin position="133"/>
        <end position="154"/>
    </location>
</feature>
<dbReference type="Pfam" id="PF01790">
    <property type="entry name" value="LGT"/>
    <property type="match status" value="1"/>
</dbReference>
<evidence type="ECO:0000256" key="1">
    <source>
        <dbReference type="ARBA" id="ARBA00007150"/>
    </source>
</evidence>
<evidence type="ECO:0000256" key="2">
    <source>
        <dbReference type="ARBA" id="ARBA00022475"/>
    </source>
</evidence>